<organism evidence="2 3">
    <name type="scientific">Ruegeria aquimaris</name>
    <dbReference type="NCBI Taxonomy" id="2984333"/>
    <lineage>
        <taxon>Bacteria</taxon>
        <taxon>Pseudomonadati</taxon>
        <taxon>Pseudomonadota</taxon>
        <taxon>Alphaproteobacteria</taxon>
        <taxon>Rhodobacterales</taxon>
        <taxon>Roseobacteraceae</taxon>
        <taxon>Ruegeria</taxon>
    </lineage>
</organism>
<protein>
    <submittedName>
        <fullName evidence="2">Uncharacterized protein</fullName>
    </submittedName>
</protein>
<feature type="compositionally biased region" description="Gly residues" evidence="1">
    <location>
        <begin position="68"/>
        <end position="88"/>
    </location>
</feature>
<proteinExistence type="predicted"/>
<keyword evidence="3" id="KW-1185">Reference proteome</keyword>
<dbReference type="EMBL" id="JAOWLB010000008">
    <property type="protein sequence ID" value="MCV2889172.1"/>
    <property type="molecule type" value="Genomic_DNA"/>
</dbReference>
<dbReference type="Gene3D" id="2.150.10.10">
    <property type="entry name" value="Serralysin-like metalloprotease, C-terminal"/>
    <property type="match status" value="1"/>
</dbReference>
<gene>
    <name evidence="2" type="ORF">OE747_12530</name>
</gene>
<dbReference type="PROSITE" id="PS00330">
    <property type="entry name" value="HEMOLYSIN_CALCIUM"/>
    <property type="match status" value="2"/>
</dbReference>
<accession>A0ABT3AKP6</accession>
<evidence type="ECO:0000313" key="2">
    <source>
        <dbReference type="EMBL" id="MCV2889172.1"/>
    </source>
</evidence>
<name>A0ABT3AKP6_9RHOB</name>
<dbReference type="InterPro" id="IPR001343">
    <property type="entry name" value="Hemolysn_Ca-bd"/>
</dbReference>
<dbReference type="RefSeq" id="WP_263828937.1">
    <property type="nucleotide sequence ID" value="NZ_JAOWLB010000008.1"/>
</dbReference>
<comment type="caution">
    <text evidence="2">The sequence shown here is derived from an EMBL/GenBank/DDBJ whole genome shotgun (WGS) entry which is preliminary data.</text>
</comment>
<dbReference type="Pfam" id="PF00353">
    <property type="entry name" value="HemolysinCabind"/>
    <property type="match status" value="1"/>
</dbReference>
<dbReference type="Proteomes" id="UP001320899">
    <property type="component" value="Unassembled WGS sequence"/>
</dbReference>
<evidence type="ECO:0000313" key="3">
    <source>
        <dbReference type="Proteomes" id="UP001320899"/>
    </source>
</evidence>
<dbReference type="SUPFAM" id="SSF51120">
    <property type="entry name" value="beta-Roll"/>
    <property type="match status" value="1"/>
</dbReference>
<feature type="region of interest" description="Disordered" evidence="1">
    <location>
        <begin position="53"/>
        <end position="88"/>
    </location>
</feature>
<dbReference type="InterPro" id="IPR011049">
    <property type="entry name" value="Serralysin-like_metalloprot_C"/>
</dbReference>
<dbReference type="InterPro" id="IPR018511">
    <property type="entry name" value="Hemolysin-typ_Ca-bd_CS"/>
</dbReference>
<reference evidence="2 3" key="1">
    <citation type="submission" date="2022-10" db="EMBL/GenBank/DDBJ databases">
        <title>Ruegeria sp. nov., isolated from ocean surface sediments.</title>
        <authorList>
            <person name="He W."/>
            <person name="Xue H.-P."/>
            <person name="Zhang D.-F."/>
        </authorList>
    </citation>
    <scope>NUCLEOTIDE SEQUENCE [LARGE SCALE GENOMIC DNA]</scope>
    <source>
        <strain evidence="2 3">XHP0148</strain>
    </source>
</reference>
<evidence type="ECO:0000256" key="1">
    <source>
        <dbReference type="SAM" id="MobiDB-lite"/>
    </source>
</evidence>
<dbReference type="PRINTS" id="PR00313">
    <property type="entry name" value="CABNDNGRPT"/>
</dbReference>
<sequence length="217" mass="21655">MAEGDFTEQGSGSGSGPISISGVGSFDAMVLTAKPQTDGTVGSDYTVTGVTFTPLPEEVTPGNDTLDGGLGDDLLDGGGGDDSLIGGAGSDSLTGGTINNILIAAEGDSVLGGSGDDLIQITDLSETGSDTIAIVGGDDGQTKGDTLDFQGNLFWGSLTITSTDTVSGAMSGSALLTDGTVVNFSGIENIICFATGNRIETDRGAARSRISPWAIWC</sequence>